<evidence type="ECO:0000256" key="1">
    <source>
        <dbReference type="ARBA" id="ARBA00004123"/>
    </source>
</evidence>
<dbReference type="GO" id="GO:0005634">
    <property type="term" value="C:nucleus"/>
    <property type="evidence" value="ECO:0007669"/>
    <property type="project" value="UniProtKB-SubCell"/>
</dbReference>
<feature type="DNA-binding region" description="Homeobox" evidence="4">
    <location>
        <begin position="315"/>
        <end position="362"/>
    </location>
</feature>
<evidence type="ECO:0000256" key="5">
    <source>
        <dbReference type="RuleBase" id="RU000682"/>
    </source>
</evidence>
<dbReference type="Gene3D" id="1.10.10.60">
    <property type="entry name" value="Homeodomain-like"/>
    <property type="match status" value="1"/>
</dbReference>
<dbReference type="GO" id="GO:0000981">
    <property type="term" value="F:DNA-binding transcription factor activity, RNA polymerase II-specific"/>
    <property type="evidence" value="ECO:0007669"/>
    <property type="project" value="TreeGrafter"/>
</dbReference>
<dbReference type="GO" id="GO:0009653">
    <property type="term" value="P:anatomical structure morphogenesis"/>
    <property type="evidence" value="ECO:0007669"/>
    <property type="project" value="TreeGrafter"/>
</dbReference>
<comment type="similarity">
    <text evidence="2">Belongs to the paired homeobox family. Bicoid subfamily.</text>
</comment>
<keyword evidence="4 5" id="KW-0238">DNA-binding</keyword>
<sequence length="375" mass="43498">MCESKRDKLFRPYENCENLVLACSSNDELKTNMTLKRGTENKDTELELNHQTMEDNGQSEAEDAKHSELPLVLGYPEERSPEPRPQAAHHKDDAAAETYLKTVSLKHSNFDPLLMHEDMKRFFMWKARKNIATPECHSNCLCCARFCRNYGKPIESVQDNFKTRHLDGEHCTLRRSPMFSRQVRPGDSPQEDSDVDYLESDTKQPKDFRYLQYSSIPDELQPKGGNTNLRSGENVQKHLYHKDIQISHTETTDNKGLHKLKSQTLNHFDGTPRAFENHSSKLRHSSDTYRDDRDGTASDEEDLSFDFEADLAKKQRRNRTTFTPEQLSELERMFSINMYPDCSTREDIAHSTGLLEARVQVSKEICSWIVELDQW</sequence>
<dbReference type="InterPro" id="IPR001356">
    <property type="entry name" value="HD"/>
</dbReference>
<keyword evidence="9" id="KW-1185">Reference proteome</keyword>
<gene>
    <name evidence="8" type="ORF">PoB_000354200</name>
</gene>
<keyword evidence="4 5" id="KW-0539">Nucleus</keyword>
<evidence type="ECO:0000256" key="4">
    <source>
        <dbReference type="PROSITE-ProRule" id="PRU00108"/>
    </source>
</evidence>
<name>A0AAV3Y3M3_9GAST</name>
<evidence type="ECO:0000313" key="8">
    <source>
        <dbReference type="EMBL" id="GFN77036.1"/>
    </source>
</evidence>
<feature type="region of interest" description="Disordered" evidence="6">
    <location>
        <begin position="176"/>
        <end position="199"/>
    </location>
</feature>
<feature type="region of interest" description="Disordered" evidence="6">
    <location>
        <begin position="267"/>
        <end position="301"/>
    </location>
</feature>
<protein>
    <submittedName>
        <fullName evidence="8">Paired box 3</fullName>
    </submittedName>
</protein>
<dbReference type="PANTHER" id="PTHR45882:SF3">
    <property type="entry name" value="PITUITARY HOMEOBOX HOMOLOG PTX1"/>
    <property type="match status" value="1"/>
</dbReference>
<evidence type="ECO:0000256" key="2">
    <source>
        <dbReference type="ARBA" id="ARBA00006503"/>
    </source>
</evidence>
<dbReference type="AlphaFoldDB" id="A0AAV3Y3M3"/>
<dbReference type="GO" id="GO:0000978">
    <property type="term" value="F:RNA polymerase II cis-regulatory region sequence-specific DNA binding"/>
    <property type="evidence" value="ECO:0007669"/>
    <property type="project" value="TreeGrafter"/>
</dbReference>
<comment type="subcellular location">
    <subcellularLocation>
        <location evidence="1 4 5">Nucleus</location>
    </subcellularLocation>
</comment>
<feature type="compositionally biased region" description="Basic and acidic residues" evidence="6">
    <location>
        <begin position="275"/>
        <end position="296"/>
    </location>
</feature>
<evidence type="ECO:0000313" key="9">
    <source>
        <dbReference type="Proteomes" id="UP000735302"/>
    </source>
</evidence>
<comment type="caution">
    <text evidence="8">The sequence shown here is derived from an EMBL/GenBank/DDBJ whole genome shotgun (WGS) entry which is preliminary data.</text>
</comment>
<accession>A0AAV3Y3M3</accession>
<feature type="compositionally biased region" description="Acidic residues" evidence="6">
    <location>
        <begin position="189"/>
        <end position="199"/>
    </location>
</feature>
<evidence type="ECO:0000256" key="6">
    <source>
        <dbReference type="SAM" id="MobiDB-lite"/>
    </source>
</evidence>
<dbReference type="PANTHER" id="PTHR45882">
    <property type="entry name" value="PITUITARY HOMEOBOX HOMOLOG PTX1"/>
    <property type="match status" value="1"/>
</dbReference>
<dbReference type="Pfam" id="PF00046">
    <property type="entry name" value="Homeodomain"/>
    <property type="match status" value="1"/>
</dbReference>
<keyword evidence="3" id="KW-0217">Developmental protein</keyword>
<organism evidence="8 9">
    <name type="scientific">Plakobranchus ocellatus</name>
    <dbReference type="NCBI Taxonomy" id="259542"/>
    <lineage>
        <taxon>Eukaryota</taxon>
        <taxon>Metazoa</taxon>
        <taxon>Spiralia</taxon>
        <taxon>Lophotrochozoa</taxon>
        <taxon>Mollusca</taxon>
        <taxon>Gastropoda</taxon>
        <taxon>Heterobranchia</taxon>
        <taxon>Euthyneura</taxon>
        <taxon>Panpulmonata</taxon>
        <taxon>Sacoglossa</taxon>
        <taxon>Placobranchoidea</taxon>
        <taxon>Plakobranchidae</taxon>
        <taxon>Plakobranchus</taxon>
    </lineage>
</organism>
<evidence type="ECO:0000259" key="7">
    <source>
        <dbReference type="PROSITE" id="PS50071"/>
    </source>
</evidence>
<evidence type="ECO:0000256" key="3">
    <source>
        <dbReference type="ARBA" id="ARBA00022473"/>
    </source>
</evidence>
<proteinExistence type="inferred from homology"/>
<dbReference type="EMBL" id="BLXT01000430">
    <property type="protein sequence ID" value="GFN77036.1"/>
    <property type="molecule type" value="Genomic_DNA"/>
</dbReference>
<reference evidence="8 9" key="1">
    <citation type="journal article" date="2021" name="Elife">
        <title>Chloroplast acquisition without the gene transfer in kleptoplastic sea slugs, Plakobranchus ocellatus.</title>
        <authorList>
            <person name="Maeda T."/>
            <person name="Takahashi S."/>
            <person name="Yoshida T."/>
            <person name="Shimamura S."/>
            <person name="Takaki Y."/>
            <person name="Nagai Y."/>
            <person name="Toyoda A."/>
            <person name="Suzuki Y."/>
            <person name="Arimoto A."/>
            <person name="Ishii H."/>
            <person name="Satoh N."/>
            <person name="Nishiyama T."/>
            <person name="Hasebe M."/>
            <person name="Maruyama T."/>
            <person name="Minagawa J."/>
            <person name="Obokata J."/>
            <person name="Shigenobu S."/>
        </authorList>
    </citation>
    <scope>NUCLEOTIDE SEQUENCE [LARGE SCALE GENOMIC DNA]</scope>
</reference>
<keyword evidence="4 5" id="KW-0371">Homeobox</keyword>
<dbReference type="CDD" id="cd00086">
    <property type="entry name" value="homeodomain"/>
    <property type="match status" value="1"/>
</dbReference>
<dbReference type="Proteomes" id="UP000735302">
    <property type="component" value="Unassembled WGS sequence"/>
</dbReference>
<dbReference type="SUPFAM" id="SSF46689">
    <property type="entry name" value="Homeodomain-like"/>
    <property type="match status" value="1"/>
</dbReference>
<dbReference type="SMART" id="SM00389">
    <property type="entry name" value="HOX"/>
    <property type="match status" value="1"/>
</dbReference>
<dbReference type="PROSITE" id="PS50071">
    <property type="entry name" value="HOMEOBOX_2"/>
    <property type="match status" value="1"/>
</dbReference>
<feature type="domain" description="Homeobox" evidence="7">
    <location>
        <begin position="313"/>
        <end position="361"/>
    </location>
</feature>
<dbReference type="InterPro" id="IPR009057">
    <property type="entry name" value="Homeodomain-like_sf"/>
</dbReference>